<dbReference type="PROSITE" id="PS50860">
    <property type="entry name" value="AA_TRNA_LIGASE_II_ALA"/>
    <property type="match status" value="1"/>
</dbReference>
<dbReference type="InterPro" id="IPR018164">
    <property type="entry name" value="Ala-tRNA-synth_IIc_N"/>
</dbReference>
<dbReference type="Gene3D" id="3.30.980.10">
    <property type="entry name" value="Threonyl-trna Synthetase, Chain A, domain 2"/>
    <property type="match status" value="1"/>
</dbReference>
<dbReference type="GO" id="GO:0006419">
    <property type="term" value="P:alanyl-tRNA aminoacylation"/>
    <property type="evidence" value="ECO:0007669"/>
    <property type="project" value="InterPro"/>
</dbReference>
<dbReference type="Proteomes" id="UP000184536">
    <property type="component" value="Unassembled WGS sequence"/>
</dbReference>
<keyword evidence="10" id="KW-0862">Zinc</keyword>
<dbReference type="Pfam" id="PF02272">
    <property type="entry name" value="DHHA1"/>
    <property type="match status" value="1"/>
</dbReference>
<evidence type="ECO:0000256" key="6">
    <source>
        <dbReference type="ARBA" id="ARBA00022555"/>
    </source>
</evidence>
<gene>
    <name evidence="18" type="ORF">SAMN02745975_03206</name>
</gene>
<keyword evidence="16" id="KW-0175">Coiled coil</keyword>
<dbReference type="FunFam" id="3.10.310.40:FF:000001">
    <property type="entry name" value="Alanine--tRNA ligase"/>
    <property type="match status" value="1"/>
</dbReference>
<dbReference type="Pfam" id="PF07973">
    <property type="entry name" value="tRNA_SAD"/>
    <property type="match status" value="1"/>
</dbReference>
<dbReference type="InterPro" id="IPR018165">
    <property type="entry name" value="Ala-tRNA-synth_IIc_core"/>
</dbReference>
<dbReference type="GO" id="GO:0046872">
    <property type="term" value="F:metal ion binding"/>
    <property type="evidence" value="ECO:0007669"/>
    <property type="project" value="UniProtKB-KW"/>
</dbReference>
<dbReference type="InterPro" id="IPR051335">
    <property type="entry name" value="Alanyl-tRNA_Editing_Enzymes"/>
</dbReference>
<sequence length="400" mass="45967">MVKKLYYENVYTKEFIANIIEVKEKEGRFHIVLDQTAFYPEGGGQPNDLGKIDDLVIEYVYEENQMIYHVAGQAPAEFQNVKCVIDWERRFDHMQQHLGQHILSACFEKLFDGETVGFHLSTDTVTVDITMENMVPAQAEKIEYLANQIVFNNLHVHQHYPDQEDLKKMPLRKPPKVSENIRIIEVDQFDYSPCGGTHPNYTGEVGIIKIRRWEKMKGSIRVEFLCGNRALKDYYWKNNSINKISALLSIKDTDASEGVERIYNEYNQLKKDMKNLKDQLTDYEADLLYKNSTVHKHTRLLVKMFEDRDINELRILSAKIVSNPDIVVLFGVKHDSKAQMLFSRSKEIDINMNQLFKEVAPMIDGKGGGNPQTAQGGGSDIGNLEGALLAAQQIIKNRYL</sequence>
<feature type="domain" description="Alanyl-transfer RNA synthetases family profile" evidence="17">
    <location>
        <begin position="1"/>
        <end position="236"/>
    </location>
</feature>
<dbReference type="Gene3D" id="2.40.30.130">
    <property type="match status" value="1"/>
</dbReference>
<dbReference type="SUPFAM" id="SSF50447">
    <property type="entry name" value="Translation proteins"/>
    <property type="match status" value="1"/>
</dbReference>
<comment type="subcellular location">
    <subcellularLocation>
        <location evidence="2">Cytoplasm</location>
    </subcellularLocation>
</comment>
<comment type="cofactor">
    <cofactor evidence="1">
        <name>Zn(2+)</name>
        <dbReference type="ChEBI" id="CHEBI:29105"/>
    </cofactor>
</comment>
<evidence type="ECO:0000256" key="2">
    <source>
        <dbReference type="ARBA" id="ARBA00004496"/>
    </source>
</evidence>
<evidence type="ECO:0000256" key="13">
    <source>
        <dbReference type="ARBA" id="ARBA00022917"/>
    </source>
</evidence>
<dbReference type="InterPro" id="IPR009000">
    <property type="entry name" value="Transl_B-barrel_sf"/>
</dbReference>
<organism evidence="18 19">
    <name type="scientific">Geosporobacter subterraneus DSM 17957</name>
    <dbReference type="NCBI Taxonomy" id="1121919"/>
    <lineage>
        <taxon>Bacteria</taxon>
        <taxon>Bacillati</taxon>
        <taxon>Bacillota</taxon>
        <taxon>Clostridia</taxon>
        <taxon>Peptostreptococcales</taxon>
        <taxon>Thermotaleaceae</taxon>
        <taxon>Geosporobacter</taxon>
    </lineage>
</organism>
<dbReference type="PANTHER" id="PTHR43462">
    <property type="entry name" value="ALANYL-TRNA EDITING PROTEIN"/>
    <property type="match status" value="1"/>
</dbReference>
<comment type="similarity">
    <text evidence="3">Belongs to the class-II aminoacyl-tRNA synthetase family.</text>
</comment>
<evidence type="ECO:0000259" key="17">
    <source>
        <dbReference type="PROSITE" id="PS50860"/>
    </source>
</evidence>
<evidence type="ECO:0000256" key="14">
    <source>
        <dbReference type="ARBA" id="ARBA00023146"/>
    </source>
</evidence>
<evidence type="ECO:0000256" key="5">
    <source>
        <dbReference type="ARBA" id="ARBA00017959"/>
    </source>
</evidence>
<dbReference type="GO" id="GO:0005737">
    <property type="term" value="C:cytoplasm"/>
    <property type="evidence" value="ECO:0007669"/>
    <property type="project" value="UniProtKB-SubCell"/>
</dbReference>
<dbReference type="GO" id="GO:0005524">
    <property type="term" value="F:ATP binding"/>
    <property type="evidence" value="ECO:0007669"/>
    <property type="project" value="UniProtKB-KW"/>
</dbReference>
<dbReference type="AlphaFoldDB" id="A0A1M6N5S0"/>
<evidence type="ECO:0000256" key="12">
    <source>
        <dbReference type="ARBA" id="ARBA00022884"/>
    </source>
</evidence>
<evidence type="ECO:0000256" key="7">
    <source>
        <dbReference type="ARBA" id="ARBA00022598"/>
    </source>
</evidence>
<dbReference type="Gene3D" id="3.10.310.40">
    <property type="match status" value="1"/>
</dbReference>
<dbReference type="STRING" id="1121919.SAMN02745975_03206"/>
<reference evidence="19" key="1">
    <citation type="submission" date="2016-11" db="EMBL/GenBank/DDBJ databases">
        <authorList>
            <person name="Varghese N."/>
            <person name="Submissions S."/>
        </authorList>
    </citation>
    <scope>NUCLEOTIDE SEQUENCE [LARGE SCALE GENOMIC DNA]</scope>
    <source>
        <strain evidence="19">DSM 17957</strain>
    </source>
</reference>
<dbReference type="EMBL" id="FQZV01000052">
    <property type="protein sequence ID" value="SHJ91011.1"/>
    <property type="molecule type" value="Genomic_DNA"/>
</dbReference>
<keyword evidence="13" id="KW-0648">Protein biosynthesis</keyword>
<dbReference type="PANTHER" id="PTHR43462:SF1">
    <property type="entry name" value="ALANYL-TRNA EDITING PROTEIN AARSD1"/>
    <property type="match status" value="1"/>
</dbReference>
<keyword evidence="19" id="KW-1185">Reference proteome</keyword>
<keyword evidence="7" id="KW-0436">Ligase</keyword>
<name>A0A1M6N5S0_9FIRM</name>
<dbReference type="SMART" id="SM00863">
    <property type="entry name" value="tRNA_SAD"/>
    <property type="match status" value="1"/>
</dbReference>
<evidence type="ECO:0000256" key="16">
    <source>
        <dbReference type="SAM" id="Coils"/>
    </source>
</evidence>
<evidence type="ECO:0000256" key="3">
    <source>
        <dbReference type="ARBA" id="ARBA00008226"/>
    </source>
</evidence>
<keyword evidence="8" id="KW-0479">Metal-binding</keyword>
<evidence type="ECO:0000256" key="4">
    <source>
        <dbReference type="ARBA" id="ARBA00013168"/>
    </source>
</evidence>
<feature type="coiled-coil region" evidence="16">
    <location>
        <begin position="259"/>
        <end position="286"/>
    </location>
</feature>
<evidence type="ECO:0000256" key="9">
    <source>
        <dbReference type="ARBA" id="ARBA00022741"/>
    </source>
</evidence>
<protein>
    <recommendedName>
        <fullName evidence="5">Alanine--tRNA ligase</fullName>
        <ecNumber evidence="4">6.1.1.7</ecNumber>
    </recommendedName>
    <alternativeName>
        <fullName evidence="15">Alanyl-tRNA synthetase</fullName>
    </alternativeName>
</protein>
<evidence type="ECO:0000256" key="15">
    <source>
        <dbReference type="ARBA" id="ARBA00032577"/>
    </source>
</evidence>
<dbReference type="GO" id="GO:0002161">
    <property type="term" value="F:aminoacyl-tRNA deacylase activity"/>
    <property type="evidence" value="ECO:0007669"/>
    <property type="project" value="UniProtKB-ARBA"/>
</dbReference>
<dbReference type="InterPro" id="IPR018163">
    <property type="entry name" value="Thr/Ala-tRNA-synth_IIc_edit"/>
</dbReference>
<dbReference type="RefSeq" id="WP_190014609.1">
    <property type="nucleotide sequence ID" value="NZ_FQZV01000052.1"/>
</dbReference>
<keyword evidence="6" id="KW-0820">tRNA-binding</keyword>
<evidence type="ECO:0000256" key="1">
    <source>
        <dbReference type="ARBA" id="ARBA00001947"/>
    </source>
</evidence>
<dbReference type="EC" id="6.1.1.7" evidence="4"/>
<keyword evidence="9" id="KW-0547">Nucleotide-binding</keyword>
<evidence type="ECO:0000256" key="11">
    <source>
        <dbReference type="ARBA" id="ARBA00022840"/>
    </source>
</evidence>
<dbReference type="Pfam" id="PF01411">
    <property type="entry name" value="tRNA-synt_2c"/>
    <property type="match status" value="1"/>
</dbReference>
<dbReference type="InterPro" id="IPR003156">
    <property type="entry name" value="DHHA1_dom"/>
</dbReference>
<evidence type="ECO:0000313" key="19">
    <source>
        <dbReference type="Proteomes" id="UP000184536"/>
    </source>
</evidence>
<evidence type="ECO:0000256" key="10">
    <source>
        <dbReference type="ARBA" id="ARBA00022833"/>
    </source>
</evidence>
<dbReference type="GO" id="GO:0004813">
    <property type="term" value="F:alanine-tRNA ligase activity"/>
    <property type="evidence" value="ECO:0007669"/>
    <property type="project" value="UniProtKB-EC"/>
</dbReference>
<proteinExistence type="inferred from homology"/>
<dbReference type="SUPFAM" id="SSF55186">
    <property type="entry name" value="ThrRS/AlaRS common domain"/>
    <property type="match status" value="1"/>
</dbReference>
<keyword evidence="12" id="KW-0694">RNA-binding</keyword>
<dbReference type="GO" id="GO:0000049">
    <property type="term" value="F:tRNA binding"/>
    <property type="evidence" value="ECO:0007669"/>
    <property type="project" value="UniProtKB-KW"/>
</dbReference>
<keyword evidence="14 18" id="KW-0030">Aminoacyl-tRNA synthetase</keyword>
<dbReference type="InterPro" id="IPR012947">
    <property type="entry name" value="tRNA_SAD"/>
</dbReference>
<evidence type="ECO:0000256" key="8">
    <source>
        <dbReference type="ARBA" id="ARBA00022723"/>
    </source>
</evidence>
<accession>A0A1M6N5S0</accession>
<evidence type="ECO:0000313" key="18">
    <source>
        <dbReference type="EMBL" id="SHJ91011.1"/>
    </source>
</evidence>
<keyword evidence="11" id="KW-0067">ATP-binding</keyword>